<feature type="domain" description="ATPase AAA-type core" evidence="2">
    <location>
        <begin position="23"/>
        <end position="314"/>
    </location>
</feature>
<evidence type="ECO:0000259" key="1">
    <source>
        <dbReference type="Pfam" id="PF12476"/>
    </source>
</evidence>
<dbReference type="InterPro" id="IPR014592">
    <property type="entry name" value="P-loop_UCP034888"/>
</dbReference>
<organism evidence="3">
    <name type="scientific">Candidatus Kentrum sp. DK</name>
    <dbReference type="NCBI Taxonomy" id="2126562"/>
    <lineage>
        <taxon>Bacteria</taxon>
        <taxon>Pseudomonadati</taxon>
        <taxon>Pseudomonadota</taxon>
        <taxon>Gammaproteobacteria</taxon>
        <taxon>Candidatus Kentrum</taxon>
    </lineage>
</organism>
<reference evidence="3" key="1">
    <citation type="submission" date="2019-02" db="EMBL/GenBank/DDBJ databases">
        <authorList>
            <person name="Gruber-Vodicka R. H."/>
            <person name="Seah K. B. B."/>
        </authorList>
    </citation>
    <scope>NUCLEOTIDE SEQUENCE</scope>
    <source>
        <strain evidence="3">BECK_DK47</strain>
    </source>
</reference>
<dbReference type="PANTHER" id="PTHR43581">
    <property type="entry name" value="ATP/GTP PHOSPHATASE"/>
    <property type="match status" value="1"/>
</dbReference>
<dbReference type="Pfam" id="PF13304">
    <property type="entry name" value="AAA_21"/>
    <property type="match status" value="1"/>
</dbReference>
<sequence>MISRIDLAHFKCFESLKLPLAPLTLLSGTNASGKSSVIQTLALLNQTLREHEWSTRLMLNGVNLDLGTVFDVVDQVHGRREFELGIVYGEEHYRWRFSGDREAMSMDVERVTVGDTTHKRPARLRYLLPTEKTDGAPPLARCLLGVGYIGAERLGPRDLYPLNDPQTVTVVGPRGERAAGLLHWGRDEQVVDGLIREEAAPKRLHQVSAWMRAFFPGCALEMRQIPQANAITLGLRTSNDAELHRPIHAGFGLTQVFPIVVAALSARPGDILLIENPEVHLHPAGQSFMGWFLAEVARAGIQVVAETHSDHILNGVRRAVKEDRITPEQVALHFFRARSEAGAQVSCPQLDGAGNLDVWPDGFFDQFDKDATYLAGWGE</sequence>
<dbReference type="Pfam" id="PF12476">
    <property type="entry name" value="DUF3696"/>
    <property type="match status" value="1"/>
</dbReference>
<name>A0A450SCM8_9GAMM</name>
<dbReference type="PIRSF" id="PIRSF034888">
    <property type="entry name" value="P-loop_UCP034888"/>
    <property type="match status" value="1"/>
</dbReference>
<dbReference type="GO" id="GO:0005524">
    <property type="term" value="F:ATP binding"/>
    <property type="evidence" value="ECO:0007669"/>
    <property type="project" value="InterPro"/>
</dbReference>
<feature type="domain" description="DUF3696" evidence="1">
    <location>
        <begin position="325"/>
        <end position="371"/>
    </location>
</feature>
<dbReference type="InterPro" id="IPR022532">
    <property type="entry name" value="DUF3696"/>
</dbReference>
<dbReference type="GO" id="GO:0016887">
    <property type="term" value="F:ATP hydrolysis activity"/>
    <property type="evidence" value="ECO:0007669"/>
    <property type="project" value="InterPro"/>
</dbReference>
<evidence type="ECO:0000313" key="3">
    <source>
        <dbReference type="EMBL" id="VFJ50120.1"/>
    </source>
</evidence>
<proteinExistence type="predicted"/>
<dbReference type="InterPro" id="IPR003959">
    <property type="entry name" value="ATPase_AAA_core"/>
</dbReference>
<protein>
    <submittedName>
        <fullName evidence="3">Predicted ATPase</fullName>
    </submittedName>
</protein>
<dbReference type="SUPFAM" id="SSF52540">
    <property type="entry name" value="P-loop containing nucleoside triphosphate hydrolases"/>
    <property type="match status" value="1"/>
</dbReference>
<evidence type="ECO:0000259" key="2">
    <source>
        <dbReference type="Pfam" id="PF13304"/>
    </source>
</evidence>
<gene>
    <name evidence="3" type="ORF">BECKDK2373B_GA0170837_102710</name>
</gene>
<accession>A0A450SCM8</accession>
<dbReference type="PANTHER" id="PTHR43581:SF2">
    <property type="entry name" value="EXCINUCLEASE ATPASE SUBUNIT"/>
    <property type="match status" value="1"/>
</dbReference>
<dbReference type="InterPro" id="IPR027417">
    <property type="entry name" value="P-loop_NTPase"/>
</dbReference>
<dbReference type="InterPro" id="IPR051396">
    <property type="entry name" value="Bact_Antivir_Def_Nuclease"/>
</dbReference>
<dbReference type="Gene3D" id="3.40.50.300">
    <property type="entry name" value="P-loop containing nucleotide triphosphate hydrolases"/>
    <property type="match status" value="1"/>
</dbReference>
<dbReference type="AlphaFoldDB" id="A0A450SCM8"/>
<dbReference type="EMBL" id="CAADEX010000027">
    <property type="protein sequence ID" value="VFJ50120.1"/>
    <property type="molecule type" value="Genomic_DNA"/>
</dbReference>